<sequence length="26" mass="3122">MDWLIAAFNLYTLKEIICKIPYLLVH</sequence>
<dbReference type="EMBL" id="GGEC01085032">
    <property type="protein sequence ID" value="MBX65516.1"/>
    <property type="molecule type" value="Transcribed_RNA"/>
</dbReference>
<dbReference type="AlphaFoldDB" id="A0A2P2QEZ1"/>
<organism evidence="1">
    <name type="scientific">Rhizophora mucronata</name>
    <name type="common">Asiatic mangrove</name>
    <dbReference type="NCBI Taxonomy" id="61149"/>
    <lineage>
        <taxon>Eukaryota</taxon>
        <taxon>Viridiplantae</taxon>
        <taxon>Streptophyta</taxon>
        <taxon>Embryophyta</taxon>
        <taxon>Tracheophyta</taxon>
        <taxon>Spermatophyta</taxon>
        <taxon>Magnoliopsida</taxon>
        <taxon>eudicotyledons</taxon>
        <taxon>Gunneridae</taxon>
        <taxon>Pentapetalae</taxon>
        <taxon>rosids</taxon>
        <taxon>fabids</taxon>
        <taxon>Malpighiales</taxon>
        <taxon>Rhizophoraceae</taxon>
        <taxon>Rhizophora</taxon>
    </lineage>
</organism>
<evidence type="ECO:0000313" key="1">
    <source>
        <dbReference type="EMBL" id="MBX65516.1"/>
    </source>
</evidence>
<name>A0A2P2QEZ1_RHIMU</name>
<reference evidence="1" key="1">
    <citation type="submission" date="2018-02" db="EMBL/GenBank/DDBJ databases">
        <title>Rhizophora mucronata_Transcriptome.</title>
        <authorList>
            <person name="Meera S.P."/>
            <person name="Sreeshan A."/>
            <person name="Augustine A."/>
        </authorList>
    </citation>
    <scope>NUCLEOTIDE SEQUENCE</scope>
    <source>
        <tissue evidence="1">Leaf</tissue>
    </source>
</reference>
<accession>A0A2P2QEZ1</accession>
<proteinExistence type="predicted"/>
<protein>
    <submittedName>
        <fullName evidence="1">Uncharacterized protein</fullName>
    </submittedName>
</protein>